<reference evidence="8" key="2">
    <citation type="submission" date="2021-01" db="EMBL/GenBank/DDBJ databases">
        <authorList>
            <person name="Lovell J.T."/>
            <person name="Bentley N."/>
            <person name="Bhattarai G."/>
            <person name="Jenkins J.W."/>
            <person name="Sreedasyam A."/>
            <person name="Alarcon Y."/>
            <person name="Bock C."/>
            <person name="Boston L."/>
            <person name="Carlson J."/>
            <person name="Cervantes K."/>
            <person name="Clermont K."/>
            <person name="Krom N."/>
            <person name="Kubenka K."/>
            <person name="Mamidi S."/>
            <person name="Mattison C."/>
            <person name="Monteros M."/>
            <person name="Pisani C."/>
            <person name="Plott C."/>
            <person name="Rajasekar S."/>
            <person name="Rhein H.S."/>
            <person name="Rohla C."/>
            <person name="Song M."/>
            <person name="Hilaire R.S."/>
            <person name="Shu S."/>
            <person name="Wells L."/>
            <person name="Wang X."/>
            <person name="Webber J."/>
            <person name="Heerema R.J."/>
            <person name="Klein P."/>
            <person name="Conner P."/>
            <person name="Grauke L."/>
            <person name="Grimwood J."/>
            <person name="Schmutz J."/>
            <person name="Randall J.J."/>
        </authorList>
    </citation>
    <scope>NUCLEOTIDE SEQUENCE</scope>
    <source>
        <tissue evidence="8">Leaf</tissue>
    </source>
</reference>
<organism evidence="7 9">
    <name type="scientific">Carya illinoinensis</name>
    <name type="common">Pecan</name>
    <dbReference type="NCBI Taxonomy" id="32201"/>
    <lineage>
        <taxon>Eukaryota</taxon>
        <taxon>Viridiplantae</taxon>
        <taxon>Streptophyta</taxon>
        <taxon>Embryophyta</taxon>
        <taxon>Tracheophyta</taxon>
        <taxon>Spermatophyta</taxon>
        <taxon>Magnoliopsida</taxon>
        <taxon>eudicotyledons</taxon>
        <taxon>Gunneridae</taxon>
        <taxon>Pentapetalae</taxon>
        <taxon>rosids</taxon>
        <taxon>fabids</taxon>
        <taxon>Fagales</taxon>
        <taxon>Juglandaceae</taxon>
        <taxon>Carya</taxon>
    </lineage>
</organism>
<evidence type="ECO:0000313" key="8">
    <source>
        <dbReference type="EMBL" id="KAG6732994.1"/>
    </source>
</evidence>
<sequence>MTTQSGFVFLVLACTTANLFAIASAVKDNNLTVVHVMNSLPKSSPYPLKIQCKSKNMQVRHGEEVLKVGDDYRWTVEKNEIYYCQAVWFRFFASWHAFQPQRDLSNETVYWLIKDNGFFHSWDNSSWVRKETWQTE</sequence>
<evidence type="ECO:0000256" key="1">
    <source>
        <dbReference type="ARBA" id="ARBA00004613"/>
    </source>
</evidence>
<keyword evidence="5 6" id="KW-0732">Signal</keyword>
<dbReference type="GO" id="GO:0060320">
    <property type="term" value="P:rejection of self pollen"/>
    <property type="evidence" value="ECO:0007669"/>
    <property type="project" value="UniProtKB-KW"/>
</dbReference>
<evidence type="ECO:0000313" key="7">
    <source>
        <dbReference type="EMBL" id="KAG6668903.1"/>
    </source>
</evidence>
<evidence type="ECO:0008006" key="10">
    <source>
        <dbReference type="Google" id="ProtNLM"/>
    </source>
</evidence>
<comment type="subcellular location">
    <subcellularLocation>
        <location evidence="1">Secreted</location>
    </subcellularLocation>
</comment>
<name>A0A8T1RRP9_CARIL</name>
<feature type="signal peptide" evidence="6">
    <location>
        <begin position="1"/>
        <end position="25"/>
    </location>
</feature>
<protein>
    <recommendedName>
        <fullName evidence="10">S-protein homolog</fullName>
    </recommendedName>
</protein>
<evidence type="ECO:0000256" key="6">
    <source>
        <dbReference type="SAM" id="SignalP"/>
    </source>
</evidence>
<feature type="chain" id="PRO_5035890643" description="S-protein homolog" evidence="6">
    <location>
        <begin position="26"/>
        <end position="136"/>
    </location>
</feature>
<dbReference type="Proteomes" id="UP000811246">
    <property type="component" value="Chromosome 1"/>
</dbReference>
<dbReference type="PANTHER" id="PTHR35630:SF1">
    <property type="entry name" value="LEGUMINOSIN GROUP486 SECRETED PEPTIDE"/>
    <property type="match status" value="1"/>
</dbReference>
<dbReference type="InterPro" id="IPR010264">
    <property type="entry name" value="Self-incomp_S1"/>
</dbReference>
<dbReference type="EMBL" id="CM031809">
    <property type="protein sequence ID" value="KAG6668903.1"/>
    <property type="molecule type" value="Genomic_DNA"/>
</dbReference>
<accession>A0A8T1RRP9</accession>
<evidence type="ECO:0000256" key="3">
    <source>
        <dbReference type="ARBA" id="ARBA00022471"/>
    </source>
</evidence>
<dbReference type="EMBL" id="CM031825">
    <property type="protein sequence ID" value="KAG6732994.1"/>
    <property type="molecule type" value="Genomic_DNA"/>
</dbReference>
<evidence type="ECO:0000256" key="4">
    <source>
        <dbReference type="ARBA" id="ARBA00022525"/>
    </source>
</evidence>
<dbReference type="AlphaFoldDB" id="A0A8T1RRP9"/>
<evidence type="ECO:0000256" key="2">
    <source>
        <dbReference type="ARBA" id="ARBA00005581"/>
    </source>
</evidence>
<evidence type="ECO:0000256" key="5">
    <source>
        <dbReference type="ARBA" id="ARBA00022729"/>
    </source>
</evidence>
<comment type="caution">
    <text evidence="7">The sequence shown here is derived from an EMBL/GenBank/DDBJ whole genome shotgun (WGS) entry which is preliminary data.</text>
</comment>
<reference evidence="7" key="1">
    <citation type="submission" date="2020-12" db="EMBL/GenBank/DDBJ databases">
        <title>WGS assembly of Carya illinoinensis cv. Pawnee.</title>
        <authorList>
            <person name="Platts A."/>
            <person name="Shu S."/>
            <person name="Wright S."/>
            <person name="Barry K."/>
            <person name="Edger P."/>
            <person name="Pires J.C."/>
            <person name="Schmutz J."/>
        </authorList>
    </citation>
    <scope>NUCLEOTIDE SEQUENCE</scope>
    <source>
        <tissue evidence="7">Leaf</tissue>
    </source>
</reference>
<proteinExistence type="inferred from homology"/>
<dbReference type="Pfam" id="PF05938">
    <property type="entry name" value="Self-incomp_S1"/>
    <property type="match status" value="1"/>
</dbReference>
<comment type="similarity">
    <text evidence="2">Belongs to the plant self-incompatibility (S1) protein family.</text>
</comment>
<dbReference type="PANTHER" id="PTHR35630">
    <property type="entry name" value="LEGUMINOSIN GROUP486 SECRETED PEPTIDE"/>
    <property type="match status" value="1"/>
</dbReference>
<dbReference type="Proteomes" id="UP000811609">
    <property type="component" value="Chromosome 1"/>
</dbReference>
<dbReference type="GO" id="GO:0005576">
    <property type="term" value="C:extracellular region"/>
    <property type="evidence" value="ECO:0007669"/>
    <property type="project" value="UniProtKB-SubCell"/>
</dbReference>
<keyword evidence="4" id="KW-0964">Secreted</keyword>
<keyword evidence="9" id="KW-1185">Reference proteome</keyword>
<evidence type="ECO:0000313" key="9">
    <source>
        <dbReference type="Proteomes" id="UP000811609"/>
    </source>
</evidence>
<gene>
    <name evidence="7" type="ORF">CIPAW_01G204700</name>
    <name evidence="8" type="ORF">I3842_01G204600</name>
</gene>
<keyword evidence="3" id="KW-0713">Self-incompatibility</keyword>